<dbReference type="EC" id="1.17.99.6" evidence="10"/>
<evidence type="ECO:0000259" key="9">
    <source>
        <dbReference type="PROSITE" id="PS51379"/>
    </source>
</evidence>
<reference evidence="10" key="2">
    <citation type="journal article" date="2021" name="PeerJ">
        <title>Extensive microbial diversity within the chicken gut microbiome revealed by metagenomics and culture.</title>
        <authorList>
            <person name="Gilroy R."/>
            <person name="Ravi A."/>
            <person name="Getino M."/>
            <person name="Pursley I."/>
            <person name="Horton D.L."/>
            <person name="Alikhan N.F."/>
            <person name="Baker D."/>
            <person name="Gharbi K."/>
            <person name="Hall N."/>
            <person name="Watson M."/>
            <person name="Adriaenssens E.M."/>
            <person name="Foster-Nyarko E."/>
            <person name="Jarju S."/>
            <person name="Secka A."/>
            <person name="Antonio M."/>
            <person name="Oren A."/>
            <person name="Chaudhuri R.R."/>
            <person name="La Ragione R."/>
            <person name="Hildebrand F."/>
            <person name="Pallen M.J."/>
        </authorList>
    </citation>
    <scope>NUCLEOTIDE SEQUENCE</scope>
    <source>
        <strain evidence="10">CHK158-818</strain>
    </source>
</reference>
<dbReference type="Proteomes" id="UP000824112">
    <property type="component" value="Unassembled WGS sequence"/>
</dbReference>
<dbReference type="GO" id="GO:0008616">
    <property type="term" value="P:tRNA queuosine(34) biosynthetic process"/>
    <property type="evidence" value="ECO:0007669"/>
    <property type="project" value="UniProtKB-KW"/>
</dbReference>
<dbReference type="PANTHER" id="PTHR30002:SF4">
    <property type="entry name" value="EPOXYQUEUOSINE REDUCTASE"/>
    <property type="match status" value="1"/>
</dbReference>
<dbReference type="GO" id="GO:0052693">
    <property type="term" value="F:epoxyqueuosine reductase activity"/>
    <property type="evidence" value="ECO:0007669"/>
    <property type="project" value="UniProtKB-EC"/>
</dbReference>
<evidence type="ECO:0000256" key="3">
    <source>
        <dbReference type="ARBA" id="ARBA00022694"/>
    </source>
</evidence>
<accession>A0A9D1M7S2</accession>
<dbReference type="PROSITE" id="PS51379">
    <property type="entry name" value="4FE4S_FER_2"/>
    <property type="match status" value="1"/>
</dbReference>
<evidence type="ECO:0000313" key="10">
    <source>
        <dbReference type="EMBL" id="HIU55125.1"/>
    </source>
</evidence>
<evidence type="ECO:0000256" key="6">
    <source>
        <dbReference type="ARBA" id="ARBA00023002"/>
    </source>
</evidence>
<evidence type="ECO:0000256" key="1">
    <source>
        <dbReference type="ARBA" id="ARBA00022485"/>
    </source>
</evidence>
<dbReference type="Gene3D" id="3.30.70.20">
    <property type="match status" value="1"/>
</dbReference>
<dbReference type="Pfam" id="PF13484">
    <property type="entry name" value="Fer4_16"/>
    <property type="match status" value="1"/>
</dbReference>
<keyword evidence="1" id="KW-0004">4Fe-4S</keyword>
<organism evidence="10 11">
    <name type="scientific">Candidatus Gallibacteroides avistercoris</name>
    <dbReference type="NCBI Taxonomy" id="2840833"/>
    <lineage>
        <taxon>Bacteria</taxon>
        <taxon>Pseudomonadati</taxon>
        <taxon>Bacteroidota</taxon>
        <taxon>Bacteroidia</taxon>
        <taxon>Bacteroidales</taxon>
        <taxon>Bacteroidaceae</taxon>
        <taxon>Bacteroidaceae incertae sedis</taxon>
        <taxon>Candidatus Gallibacteroides</taxon>
    </lineage>
</organism>
<evidence type="ECO:0000313" key="11">
    <source>
        <dbReference type="Proteomes" id="UP000824112"/>
    </source>
</evidence>
<sequence>MNLLSSEKARLIKEEASRIGFGACGFARAAEVPQEEQLRFQRWLDAGCCAGMEYMHRYREVRFNPGLLVESARSVVVVALNYFPAQKQPDTHPQFAYYAYGEDYHRVMKRKLEALFAFICQIAPGTQGRCLVDTAPILEKYWAQQAGIGFIGRNRQLILPRKGSYFFLGVIVSTLALPPDTPLKNRCGNCRKCIESCPTGALSSPWGLDANRCLSYQTIENRADIPPSVASCMGNRVYGCDTCQQVCPYNRFACPTAVPEFRPLPEFLQLDDERMQTLSESAYRKLFKNSAVKRAKYEGLKRNIALLMENKRNF</sequence>
<dbReference type="InterPro" id="IPR017896">
    <property type="entry name" value="4Fe4S_Fe-S-bd"/>
</dbReference>
<evidence type="ECO:0000256" key="7">
    <source>
        <dbReference type="ARBA" id="ARBA00023004"/>
    </source>
</evidence>
<name>A0A9D1M7S2_9BACT</name>
<comment type="caution">
    <text evidence="10">The sequence shown here is derived from an EMBL/GenBank/DDBJ whole genome shotgun (WGS) entry which is preliminary data.</text>
</comment>
<dbReference type="PANTHER" id="PTHR30002">
    <property type="entry name" value="EPOXYQUEUOSINE REDUCTASE"/>
    <property type="match status" value="1"/>
</dbReference>
<keyword evidence="6 10" id="KW-0560">Oxidoreductase</keyword>
<dbReference type="InterPro" id="IPR017900">
    <property type="entry name" value="4Fe4S_Fe_S_CS"/>
</dbReference>
<dbReference type="InterPro" id="IPR013542">
    <property type="entry name" value="QueG_DUF1730"/>
</dbReference>
<evidence type="ECO:0000256" key="5">
    <source>
        <dbReference type="ARBA" id="ARBA00022785"/>
    </source>
</evidence>
<feature type="domain" description="4Fe-4S ferredoxin-type" evidence="9">
    <location>
        <begin position="178"/>
        <end position="207"/>
    </location>
</feature>
<keyword evidence="8" id="KW-0411">Iron-sulfur</keyword>
<evidence type="ECO:0000256" key="2">
    <source>
        <dbReference type="ARBA" id="ARBA00022490"/>
    </source>
</evidence>
<evidence type="ECO:0000256" key="8">
    <source>
        <dbReference type="ARBA" id="ARBA00023014"/>
    </source>
</evidence>
<keyword evidence="2" id="KW-0963">Cytoplasm</keyword>
<gene>
    <name evidence="10" type="primary">queG</name>
    <name evidence="10" type="ORF">IAB03_04865</name>
</gene>
<reference evidence="10" key="1">
    <citation type="submission" date="2020-10" db="EMBL/GenBank/DDBJ databases">
        <authorList>
            <person name="Gilroy R."/>
        </authorList>
    </citation>
    <scope>NUCLEOTIDE SEQUENCE</scope>
    <source>
        <strain evidence="10">CHK158-818</strain>
    </source>
</reference>
<dbReference type="PROSITE" id="PS00198">
    <property type="entry name" value="4FE4S_FER_1"/>
    <property type="match status" value="1"/>
</dbReference>
<dbReference type="NCBIfam" id="TIGR00276">
    <property type="entry name" value="tRNA epoxyqueuosine(34) reductase QueG"/>
    <property type="match status" value="1"/>
</dbReference>
<keyword evidence="5" id="KW-0671">Queuosine biosynthesis</keyword>
<keyword evidence="4" id="KW-0479">Metal-binding</keyword>
<evidence type="ECO:0000256" key="4">
    <source>
        <dbReference type="ARBA" id="ARBA00022723"/>
    </source>
</evidence>
<keyword evidence="3" id="KW-0819">tRNA processing</keyword>
<dbReference type="GO" id="GO:0051539">
    <property type="term" value="F:4 iron, 4 sulfur cluster binding"/>
    <property type="evidence" value="ECO:0007669"/>
    <property type="project" value="UniProtKB-KW"/>
</dbReference>
<dbReference type="InterPro" id="IPR004453">
    <property type="entry name" value="QueG"/>
</dbReference>
<protein>
    <submittedName>
        <fullName evidence="10">tRNA epoxyqueuosine(34) reductase QueG</fullName>
        <ecNumber evidence="10">1.17.99.6</ecNumber>
    </submittedName>
</protein>
<dbReference type="GO" id="GO:0046872">
    <property type="term" value="F:metal ion binding"/>
    <property type="evidence" value="ECO:0007669"/>
    <property type="project" value="UniProtKB-KW"/>
</dbReference>
<dbReference type="SUPFAM" id="SSF46548">
    <property type="entry name" value="alpha-helical ferredoxin"/>
    <property type="match status" value="1"/>
</dbReference>
<dbReference type="AlphaFoldDB" id="A0A9D1M7S2"/>
<dbReference type="EMBL" id="DVNA01000111">
    <property type="protein sequence ID" value="HIU55125.1"/>
    <property type="molecule type" value="Genomic_DNA"/>
</dbReference>
<proteinExistence type="predicted"/>
<dbReference type="Pfam" id="PF08331">
    <property type="entry name" value="QueG_DUF1730"/>
    <property type="match status" value="1"/>
</dbReference>
<keyword evidence="7" id="KW-0408">Iron</keyword>